<dbReference type="EMBL" id="X06670">
    <property type="protein sequence ID" value="CAA29867.1"/>
    <property type="molecule type" value="Genomic_DNA"/>
</dbReference>
<accession>A2NUH7</accession>
<organism evidence="1">
    <name type="scientific">Saccharomyces cerevisiae</name>
    <name type="common">Baker's yeast</name>
    <dbReference type="NCBI Taxonomy" id="4932"/>
    <lineage>
        <taxon>Eukaryota</taxon>
        <taxon>Fungi</taxon>
        <taxon>Dikarya</taxon>
        <taxon>Ascomycota</taxon>
        <taxon>Saccharomycotina</taxon>
        <taxon>Saccharomycetes</taxon>
        <taxon>Saccharomycetales</taxon>
        <taxon>Saccharomycetaceae</taxon>
        <taxon>Saccharomyces</taxon>
    </lineage>
</organism>
<protein>
    <submittedName>
        <fullName evidence="1">Yeast NUC1 mitochondrial nuclease</fullName>
    </submittedName>
</protein>
<name>A2NUH7_YEASX</name>
<sequence length="23" mass="2594">MEAYVKSQSLGSVEEAFQLKSFD</sequence>
<reference evidence="1" key="1">
    <citation type="journal article" date="1988" name="Nucleic Acids Res.">
        <title>Sequence and expression of NUC1, the gene encoding the mitochondrial nuclease in Saccharomyces cerevisiae.</title>
        <authorList>
            <person name="Vincent R.D."/>
            <person name="Hofmann T.J."/>
            <person name="Zassenhaus H.P."/>
        </authorList>
    </citation>
    <scope>NUCLEOTIDE SEQUENCE</scope>
</reference>
<proteinExistence type="predicted"/>
<evidence type="ECO:0000313" key="1">
    <source>
        <dbReference type="EMBL" id="CAA29867.1"/>
    </source>
</evidence>
<dbReference type="AlphaFoldDB" id="A2NUH7"/>